<evidence type="ECO:0000313" key="11">
    <source>
        <dbReference type="Proteomes" id="UP000092124"/>
    </source>
</evidence>
<keyword evidence="3" id="KW-0813">Transport</keyword>
<accession>A0A1A6HPD7</accession>
<evidence type="ECO:0000256" key="2">
    <source>
        <dbReference type="ARBA" id="ARBA00022729"/>
    </source>
</evidence>
<dbReference type="Proteomes" id="UP000092124">
    <property type="component" value="Unassembled WGS sequence"/>
</dbReference>
<feature type="domain" description="Vitellogenin" evidence="9">
    <location>
        <begin position="1"/>
        <end position="228"/>
    </location>
</feature>
<dbReference type="Gene3D" id="2.30.230.10">
    <property type="entry name" value="Lipovitellin, beta-sheet shell regions, chain A"/>
    <property type="match status" value="1"/>
</dbReference>
<protein>
    <recommendedName>
        <fullName evidence="1">Microsomal triglyceride transfer protein large subunit</fullName>
    </recommendedName>
</protein>
<dbReference type="PANTHER" id="PTHR13024:SF1">
    <property type="entry name" value="MICROSOMAL TRIGLYCERIDE TRANSFER PROTEIN LARGE SUBUNIT"/>
    <property type="match status" value="1"/>
</dbReference>
<name>A0A1A6HPD7_NEOLE</name>
<gene>
    <name evidence="10" type="ORF">A6R68_22201</name>
</gene>
<evidence type="ECO:0000256" key="7">
    <source>
        <dbReference type="ARBA" id="ARBA00023724"/>
    </source>
</evidence>
<organism evidence="10 11">
    <name type="scientific">Neotoma lepida</name>
    <name type="common">Desert woodrat</name>
    <dbReference type="NCBI Taxonomy" id="56216"/>
    <lineage>
        <taxon>Eukaryota</taxon>
        <taxon>Metazoa</taxon>
        <taxon>Chordata</taxon>
        <taxon>Craniata</taxon>
        <taxon>Vertebrata</taxon>
        <taxon>Euteleostomi</taxon>
        <taxon>Mammalia</taxon>
        <taxon>Eutheria</taxon>
        <taxon>Euarchontoglires</taxon>
        <taxon>Glires</taxon>
        <taxon>Rodentia</taxon>
        <taxon>Myomorpha</taxon>
        <taxon>Muroidea</taxon>
        <taxon>Cricetidae</taxon>
        <taxon>Neotominae</taxon>
        <taxon>Neotoma</taxon>
    </lineage>
</organism>
<dbReference type="GO" id="GO:0016323">
    <property type="term" value="C:basolateral plasma membrane"/>
    <property type="evidence" value="ECO:0007669"/>
    <property type="project" value="TreeGrafter"/>
</dbReference>
<dbReference type="GO" id="GO:0042632">
    <property type="term" value="P:cholesterol homeostasis"/>
    <property type="evidence" value="ECO:0007669"/>
    <property type="project" value="TreeGrafter"/>
</dbReference>
<feature type="non-terminal residue" evidence="10">
    <location>
        <position position="228"/>
    </location>
</feature>
<feature type="non-terminal residue" evidence="10">
    <location>
        <position position="1"/>
    </location>
</feature>
<keyword evidence="2" id="KW-0732">Signal</keyword>
<keyword evidence="11" id="KW-1185">Reference proteome</keyword>
<evidence type="ECO:0000256" key="8">
    <source>
        <dbReference type="ARBA" id="ARBA00045383"/>
    </source>
</evidence>
<dbReference type="SUPFAM" id="SSF48431">
    <property type="entry name" value="Lipovitellin-phosvitin complex, superhelical domain"/>
    <property type="match status" value="1"/>
</dbReference>
<evidence type="ECO:0000313" key="10">
    <source>
        <dbReference type="EMBL" id="OBS79597.1"/>
    </source>
</evidence>
<dbReference type="InterPro" id="IPR015819">
    <property type="entry name" value="Lipid_transp_b-sht_shell"/>
</dbReference>
<evidence type="ECO:0000259" key="9">
    <source>
        <dbReference type="SMART" id="SM00638"/>
    </source>
</evidence>
<comment type="catalytic activity">
    <reaction evidence="5">
        <text>a triacyl-sn-glycerol(in) = a triacyl-sn-glycerol(out)</text>
        <dbReference type="Rhea" id="RHEA:39011"/>
        <dbReference type="ChEBI" id="CHEBI:64615"/>
    </reaction>
    <physiologicalReaction direction="left-to-right" evidence="5">
        <dbReference type="Rhea" id="RHEA:39012"/>
    </physiologicalReaction>
</comment>
<evidence type="ECO:0000256" key="4">
    <source>
        <dbReference type="ARBA" id="ARBA00023670"/>
    </source>
</evidence>
<dbReference type="SUPFAM" id="SSF56968">
    <property type="entry name" value="Lipovitellin-phosvitin complex, beta-sheet shell regions"/>
    <property type="match status" value="1"/>
</dbReference>
<dbReference type="InterPro" id="IPR039988">
    <property type="entry name" value="MTTP"/>
</dbReference>
<dbReference type="GO" id="GO:0005783">
    <property type="term" value="C:endoplasmic reticulum"/>
    <property type="evidence" value="ECO:0007669"/>
    <property type="project" value="TreeGrafter"/>
</dbReference>
<comment type="catalytic activity">
    <reaction evidence="6">
        <text>a 1,2-diacyl-sn-glycero-3-phosphocholine(in) = a 1,2-diacyl-sn-glycero-3-phosphocholine(out)</text>
        <dbReference type="Rhea" id="RHEA:38571"/>
        <dbReference type="ChEBI" id="CHEBI:57643"/>
    </reaction>
    <physiologicalReaction direction="left-to-right" evidence="6">
        <dbReference type="Rhea" id="RHEA:38572"/>
    </physiologicalReaction>
</comment>
<sequence>VKEFYSYENEPVGIENLKRGLASLFQMQLSSGTTNEVDISGDCKVTYQAQQDKVVKIKALDTCKIERSGFTALNQVLGVSSKATSVTTYKIEDSFVTAVLAEETRAFALNFLQTIAGTILAEHWQSIRKHLEPDNLSNAKAVSSFLAFIQHLRTAKREEILQILKSEKKEVLPQLVDAVTSAQTPDSLEAILDFLDFKSDSSIVLQERFLYACGFASHPDEELLRALL</sequence>
<comment type="catalytic activity">
    <reaction evidence="4">
        <text>a cholesterol ester(in) = a cholesterol ester(out)</text>
        <dbReference type="Rhea" id="RHEA:39007"/>
        <dbReference type="ChEBI" id="CHEBI:17002"/>
    </reaction>
    <physiologicalReaction direction="left-to-right" evidence="4">
        <dbReference type="Rhea" id="RHEA:39008"/>
    </physiologicalReaction>
</comment>
<dbReference type="GO" id="GO:0120013">
    <property type="term" value="F:lipid transfer activity"/>
    <property type="evidence" value="ECO:0007669"/>
    <property type="project" value="UniProtKB-ARBA"/>
</dbReference>
<dbReference type="InterPro" id="IPR015816">
    <property type="entry name" value="Vitellinogen_b-sht_N"/>
</dbReference>
<proteinExistence type="predicted"/>
<dbReference type="Pfam" id="PF01347">
    <property type="entry name" value="Vitellogenin_N"/>
    <property type="match status" value="2"/>
</dbReference>
<evidence type="ECO:0000256" key="6">
    <source>
        <dbReference type="ARBA" id="ARBA00023723"/>
    </source>
</evidence>
<dbReference type="OrthoDB" id="5865932at2759"/>
<dbReference type="InterPro" id="IPR011030">
    <property type="entry name" value="Lipovitellin_superhlx_dom"/>
</dbReference>
<comment type="catalytic activity">
    <reaction evidence="7">
        <text>a 1,2-diacyl-sn-glycero-3-phosphoethanolamine(in) = a 1,2-diacyl-sn-glycero-3-phosphoethanolamine(out)</text>
        <dbReference type="Rhea" id="RHEA:38895"/>
        <dbReference type="ChEBI" id="CHEBI:64612"/>
    </reaction>
    <physiologicalReaction direction="left-to-right" evidence="7">
        <dbReference type="Rhea" id="RHEA:38896"/>
    </physiologicalReaction>
</comment>
<dbReference type="GO" id="GO:0005548">
    <property type="term" value="F:phospholipid transporter activity"/>
    <property type="evidence" value="ECO:0007669"/>
    <property type="project" value="InterPro"/>
</dbReference>
<comment type="function">
    <text evidence="8">Catalyzes the transport of triglyceride, cholesteryl ester, and phospholipid between phospholipid surfaces. Required for the assembly and secretion of plasma lipoproteins that contain apolipoprotein B. May be involved in regulating cholesteryl ester biosynthesis in cells that produce lipoproteins.</text>
</comment>
<reference evidence="10 11" key="1">
    <citation type="submission" date="2016-06" db="EMBL/GenBank/DDBJ databases">
        <title>The Draft Genome Sequence and Annotation of the Desert Woodrat Neotoma lepida.</title>
        <authorList>
            <person name="Campbell M."/>
            <person name="Oakeson K.F."/>
            <person name="Yandell M."/>
            <person name="Halpert J.R."/>
            <person name="Dearing D."/>
        </authorList>
    </citation>
    <scope>NUCLEOTIDE SEQUENCE [LARGE SCALE GENOMIC DNA]</scope>
    <source>
        <strain evidence="10">417</strain>
        <tissue evidence="10">Liver</tissue>
    </source>
</reference>
<dbReference type="SMART" id="SM00638">
    <property type="entry name" value="LPD_N"/>
    <property type="match status" value="1"/>
</dbReference>
<comment type="caution">
    <text evidence="10">The sequence shown here is derived from an EMBL/GenBank/DDBJ whole genome shotgun (WGS) entry which is preliminary data.</text>
</comment>
<dbReference type="EMBL" id="LZPO01019152">
    <property type="protein sequence ID" value="OBS79597.1"/>
    <property type="molecule type" value="Genomic_DNA"/>
</dbReference>
<dbReference type="GO" id="GO:0042157">
    <property type="term" value="P:lipoprotein metabolic process"/>
    <property type="evidence" value="ECO:0007669"/>
    <property type="project" value="TreeGrafter"/>
</dbReference>
<dbReference type="PANTHER" id="PTHR13024">
    <property type="entry name" value="MICROSOMAL TRIGLYCERIDE TRANSFER PROTEIN, LARGE SUBUNIT"/>
    <property type="match status" value="1"/>
</dbReference>
<evidence type="ECO:0000256" key="5">
    <source>
        <dbReference type="ARBA" id="ARBA00023680"/>
    </source>
</evidence>
<dbReference type="STRING" id="56216.A0A1A6HPD7"/>
<keyword evidence="3" id="KW-0445">Lipid transport</keyword>
<dbReference type="InterPro" id="IPR001747">
    <property type="entry name" value="Vitellogenin_N"/>
</dbReference>
<evidence type="ECO:0000256" key="3">
    <source>
        <dbReference type="ARBA" id="ARBA00023055"/>
    </source>
</evidence>
<dbReference type="GO" id="GO:0005794">
    <property type="term" value="C:Golgi apparatus"/>
    <property type="evidence" value="ECO:0007669"/>
    <property type="project" value="TreeGrafter"/>
</dbReference>
<evidence type="ECO:0000256" key="1">
    <source>
        <dbReference type="ARBA" id="ARBA00013847"/>
    </source>
</evidence>
<dbReference type="AlphaFoldDB" id="A0A1A6HPD7"/>